<dbReference type="Proteomes" id="UP000789390">
    <property type="component" value="Unassembled WGS sequence"/>
</dbReference>
<gene>
    <name evidence="2" type="ORF">DGAL_LOCUS3497</name>
</gene>
<organism evidence="2 3">
    <name type="scientific">Daphnia galeata</name>
    <dbReference type="NCBI Taxonomy" id="27404"/>
    <lineage>
        <taxon>Eukaryota</taxon>
        <taxon>Metazoa</taxon>
        <taxon>Ecdysozoa</taxon>
        <taxon>Arthropoda</taxon>
        <taxon>Crustacea</taxon>
        <taxon>Branchiopoda</taxon>
        <taxon>Diplostraca</taxon>
        <taxon>Cladocera</taxon>
        <taxon>Anomopoda</taxon>
        <taxon>Daphniidae</taxon>
        <taxon>Daphnia</taxon>
    </lineage>
</organism>
<evidence type="ECO:0000313" key="3">
    <source>
        <dbReference type="Proteomes" id="UP000789390"/>
    </source>
</evidence>
<feature type="compositionally biased region" description="Basic and acidic residues" evidence="1">
    <location>
        <begin position="15"/>
        <end position="32"/>
    </location>
</feature>
<sequence>MEKPCATKEALILAEKCEPDENKSDEKERDPTTTEPSDQVSDHKPDTITSTLRWPMISRLSKQNMLDIFGYAPQCEHMLLAIFVCEPEAEKSDEGEKSPEPMEPPDQASDPGCLPEVIPTMRSPPTNSVPEIKIGPIYQYPKEFKLAECGAEQEVAREEYKVSVNEKTDVLTHQQEDKDFAQSEITPSKKKAKKKIIPLKVTQPLPEMYIPIYPCLKDLMAEYGGQEAPNAPVDAKNGVQESTKNSSDQSGNNSPQSENIPSKDKIIKKKITFKIIHPSPLPKKDWYLTLKVKGLEEKKKFRIESFTNQNQEWTSPPLIFDVGKDDNFFLSVVEKKKKNLVPCPGY</sequence>
<protein>
    <submittedName>
        <fullName evidence="2">Uncharacterized protein</fullName>
    </submittedName>
</protein>
<accession>A0A8J2WJR6</accession>
<dbReference type="EMBL" id="CAKKLH010000053">
    <property type="protein sequence ID" value="CAH0101169.1"/>
    <property type="molecule type" value="Genomic_DNA"/>
</dbReference>
<evidence type="ECO:0000256" key="1">
    <source>
        <dbReference type="SAM" id="MobiDB-lite"/>
    </source>
</evidence>
<evidence type="ECO:0000313" key="2">
    <source>
        <dbReference type="EMBL" id="CAH0101169.1"/>
    </source>
</evidence>
<comment type="caution">
    <text evidence="2">The sequence shown here is derived from an EMBL/GenBank/DDBJ whole genome shotgun (WGS) entry which is preliminary data.</text>
</comment>
<feature type="region of interest" description="Disordered" evidence="1">
    <location>
        <begin position="227"/>
        <end position="263"/>
    </location>
</feature>
<feature type="compositionally biased region" description="Basic and acidic residues" evidence="1">
    <location>
        <begin position="89"/>
        <end position="100"/>
    </location>
</feature>
<feature type="compositionally biased region" description="Polar residues" evidence="1">
    <location>
        <begin position="239"/>
        <end position="259"/>
    </location>
</feature>
<reference evidence="2" key="1">
    <citation type="submission" date="2021-11" db="EMBL/GenBank/DDBJ databases">
        <authorList>
            <person name="Schell T."/>
        </authorList>
    </citation>
    <scope>NUCLEOTIDE SEQUENCE</scope>
    <source>
        <strain evidence="2">M5</strain>
    </source>
</reference>
<keyword evidence="3" id="KW-1185">Reference proteome</keyword>
<proteinExistence type="predicted"/>
<feature type="region of interest" description="Disordered" evidence="1">
    <location>
        <begin position="89"/>
        <end position="128"/>
    </location>
</feature>
<dbReference type="AlphaFoldDB" id="A0A8J2WJR6"/>
<feature type="region of interest" description="Disordered" evidence="1">
    <location>
        <begin position="12"/>
        <end position="48"/>
    </location>
</feature>
<name>A0A8J2WJR6_9CRUS</name>